<dbReference type="PANTHER" id="PTHR21240:SF28">
    <property type="entry name" value="ISO-OROTATE DECARBOXYLASE (EUROFUNG)"/>
    <property type="match status" value="1"/>
</dbReference>
<dbReference type="SUPFAM" id="SSF51556">
    <property type="entry name" value="Metallo-dependent hydrolases"/>
    <property type="match status" value="1"/>
</dbReference>
<sequence length="290" mass="31902">MTDLVDVHAHLAPINAVRLASIQGVEWRPAENVMVLDGHRLGMRALFEPQQLVRWMDQRGVARALVSIPPPLYRQDLPSSQALPWVTYLAEELLAMCAASGGRLGALLHLPMEHPDLIATTLNEFGDAGFEGIALAAGGHPNIDYADACYELMWSWMDDRGSFVFVHPGACRDPRLDRFYLENLVGNPYETGVAAAMLVMKSVPSRYPGIRFCLAHAGGVFTTLVGRLQRGFDTARPGVDLDAEAPMQAARRFYVDGIAHHPALVQMIKDIVGDDHVLFGSDWPFPMGMT</sequence>
<dbReference type="InterPro" id="IPR006680">
    <property type="entry name" value="Amidohydro-rel"/>
</dbReference>
<dbReference type="EC" id="4.1.1.45" evidence="3"/>
<dbReference type="AlphaFoldDB" id="A0AAW8DA74"/>
<dbReference type="Proteomes" id="UP001242045">
    <property type="component" value="Unassembled WGS sequence"/>
</dbReference>
<dbReference type="GO" id="GO:0016787">
    <property type="term" value="F:hydrolase activity"/>
    <property type="evidence" value="ECO:0007669"/>
    <property type="project" value="InterPro"/>
</dbReference>
<evidence type="ECO:0000256" key="1">
    <source>
        <dbReference type="ARBA" id="ARBA00023239"/>
    </source>
</evidence>
<dbReference type="Gene3D" id="3.20.20.140">
    <property type="entry name" value="Metal-dependent hydrolases"/>
    <property type="match status" value="1"/>
</dbReference>
<dbReference type="GO" id="GO:0005737">
    <property type="term" value="C:cytoplasm"/>
    <property type="evidence" value="ECO:0007669"/>
    <property type="project" value="TreeGrafter"/>
</dbReference>
<feature type="domain" description="Amidohydrolase-related" evidence="2">
    <location>
        <begin position="5"/>
        <end position="286"/>
    </location>
</feature>
<evidence type="ECO:0000313" key="3">
    <source>
        <dbReference type="EMBL" id="MDP9896847.1"/>
    </source>
</evidence>
<evidence type="ECO:0000259" key="2">
    <source>
        <dbReference type="Pfam" id="PF04909"/>
    </source>
</evidence>
<comment type="caution">
    <text evidence="3">The sequence shown here is derived from an EMBL/GenBank/DDBJ whole genome shotgun (WGS) entry which is preliminary data.</text>
</comment>
<dbReference type="InterPro" id="IPR032466">
    <property type="entry name" value="Metal_Hydrolase"/>
</dbReference>
<dbReference type="InterPro" id="IPR032465">
    <property type="entry name" value="ACMSD"/>
</dbReference>
<dbReference type="EMBL" id="JAUSRD010000021">
    <property type="protein sequence ID" value="MDP9896847.1"/>
    <property type="molecule type" value="Genomic_DNA"/>
</dbReference>
<protein>
    <submittedName>
        <fullName evidence="3">Aminocarboxymuconate-semialdehyde decarboxylase</fullName>
        <ecNumber evidence="3">4.1.1.45</ecNumber>
    </submittedName>
</protein>
<reference evidence="3" key="1">
    <citation type="submission" date="2023-07" db="EMBL/GenBank/DDBJ databases">
        <title>Sorghum-associated microbial communities from plants grown in Nebraska, USA.</title>
        <authorList>
            <person name="Schachtman D."/>
        </authorList>
    </citation>
    <scope>NUCLEOTIDE SEQUENCE</scope>
    <source>
        <strain evidence="3">DS3754</strain>
    </source>
</reference>
<dbReference type="Pfam" id="PF04909">
    <property type="entry name" value="Amidohydro_2"/>
    <property type="match status" value="1"/>
</dbReference>
<organism evidence="3 4">
    <name type="scientific">Variovorax boronicumulans</name>
    <dbReference type="NCBI Taxonomy" id="436515"/>
    <lineage>
        <taxon>Bacteria</taxon>
        <taxon>Pseudomonadati</taxon>
        <taxon>Pseudomonadota</taxon>
        <taxon>Betaproteobacteria</taxon>
        <taxon>Burkholderiales</taxon>
        <taxon>Comamonadaceae</taxon>
        <taxon>Variovorax</taxon>
    </lineage>
</organism>
<dbReference type="PANTHER" id="PTHR21240">
    <property type="entry name" value="2-AMINO-3-CARBOXYLMUCONATE-6-SEMIALDEHYDE DECARBOXYLASE"/>
    <property type="match status" value="1"/>
</dbReference>
<gene>
    <name evidence="3" type="ORF">J2W31_005988</name>
</gene>
<proteinExistence type="predicted"/>
<dbReference type="GO" id="GO:0019748">
    <property type="term" value="P:secondary metabolic process"/>
    <property type="evidence" value="ECO:0007669"/>
    <property type="project" value="TreeGrafter"/>
</dbReference>
<accession>A0AAW8DA74</accession>
<dbReference type="GO" id="GO:0001760">
    <property type="term" value="F:aminocarboxymuconate-semialdehyde decarboxylase activity"/>
    <property type="evidence" value="ECO:0007669"/>
    <property type="project" value="UniProtKB-EC"/>
</dbReference>
<dbReference type="RefSeq" id="WP_307686999.1">
    <property type="nucleotide sequence ID" value="NZ_JAUSRD010000021.1"/>
</dbReference>
<keyword evidence="1 3" id="KW-0456">Lyase</keyword>
<name>A0AAW8DA74_9BURK</name>
<evidence type="ECO:0000313" key="4">
    <source>
        <dbReference type="Proteomes" id="UP001242045"/>
    </source>
</evidence>